<evidence type="ECO:0000313" key="2">
    <source>
        <dbReference type="Proteomes" id="UP000178082"/>
    </source>
</evidence>
<dbReference type="AlphaFoldDB" id="A0A1F7SEG7"/>
<dbReference type="Proteomes" id="UP000178082">
    <property type="component" value="Unassembled WGS sequence"/>
</dbReference>
<reference evidence="1 2" key="1">
    <citation type="journal article" date="2016" name="Nat. Commun.">
        <title>Thousands of microbial genomes shed light on interconnected biogeochemical processes in an aquifer system.</title>
        <authorList>
            <person name="Anantharaman K."/>
            <person name="Brown C.T."/>
            <person name="Hug L.A."/>
            <person name="Sharon I."/>
            <person name="Castelle C.J."/>
            <person name="Probst A.J."/>
            <person name="Thomas B.C."/>
            <person name="Singh A."/>
            <person name="Wilkins M.J."/>
            <person name="Karaoz U."/>
            <person name="Brodie E.L."/>
            <person name="Williams K.H."/>
            <person name="Hubbard S.S."/>
            <person name="Banfield J.F."/>
        </authorList>
    </citation>
    <scope>NUCLEOTIDE SEQUENCE [LARGE SCALE GENOMIC DNA]</scope>
</reference>
<organism evidence="1 2">
    <name type="scientific">Candidatus Schekmanbacteria bacterium RIFCSPLOWO2_12_FULL_38_15</name>
    <dbReference type="NCBI Taxonomy" id="1817883"/>
    <lineage>
        <taxon>Bacteria</taxon>
        <taxon>Candidatus Schekmaniibacteriota</taxon>
    </lineage>
</organism>
<proteinExistence type="predicted"/>
<evidence type="ECO:0000313" key="1">
    <source>
        <dbReference type="EMBL" id="OGL52101.1"/>
    </source>
</evidence>
<dbReference type="STRING" id="1817883.A3G31_06690"/>
<comment type="caution">
    <text evidence="1">The sequence shown here is derived from an EMBL/GenBank/DDBJ whole genome shotgun (WGS) entry which is preliminary data.</text>
</comment>
<gene>
    <name evidence="1" type="ORF">A3G31_06690</name>
</gene>
<sequence>METIELEKIVYSLCIEDLQNVANEILGRELNADEVSILENKIGDYIDWYGAINNAILQNITLNK</sequence>
<accession>A0A1F7SEG7</accession>
<protein>
    <submittedName>
        <fullName evidence="1">Uncharacterized protein</fullName>
    </submittedName>
</protein>
<name>A0A1F7SEG7_9BACT</name>
<dbReference type="EMBL" id="MGDI01000033">
    <property type="protein sequence ID" value="OGL52101.1"/>
    <property type="molecule type" value="Genomic_DNA"/>
</dbReference>